<dbReference type="SUPFAM" id="SSF158472">
    <property type="entry name" value="HAMP domain-like"/>
    <property type="match status" value="1"/>
</dbReference>
<dbReference type="InterPro" id="IPR003660">
    <property type="entry name" value="HAMP_dom"/>
</dbReference>
<keyword evidence="5 9" id="KW-0418">Kinase</keyword>
<evidence type="ECO:0000256" key="5">
    <source>
        <dbReference type="ARBA" id="ARBA00022777"/>
    </source>
</evidence>
<evidence type="ECO:0000256" key="1">
    <source>
        <dbReference type="ARBA" id="ARBA00004651"/>
    </source>
</evidence>
<feature type="transmembrane region" description="Helical" evidence="7">
    <location>
        <begin position="12"/>
        <end position="33"/>
    </location>
</feature>
<evidence type="ECO:0000256" key="4">
    <source>
        <dbReference type="ARBA" id="ARBA00022679"/>
    </source>
</evidence>
<dbReference type="EMBL" id="BMGR01000003">
    <property type="protein sequence ID" value="GGF95935.1"/>
    <property type="molecule type" value="Genomic_DNA"/>
</dbReference>
<evidence type="ECO:0000256" key="6">
    <source>
        <dbReference type="ARBA" id="ARBA00023136"/>
    </source>
</evidence>
<dbReference type="SUPFAM" id="SSF55874">
    <property type="entry name" value="ATPase domain of HSP90 chaperone/DNA topoisomerase II/histidine kinase"/>
    <property type="match status" value="1"/>
</dbReference>
<evidence type="ECO:0000256" key="3">
    <source>
        <dbReference type="ARBA" id="ARBA00022553"/>
    </source>
</evidence>
<dbReference type="Gene3D" id="6.10.340.10">
    <property type="match status" value="1"/>
</dbReference>
<dbReference type="PROSITE" id="PS50885">
    <property type="entry name" value="HAMP"/>
    <property type="match status" value="1"/>
</dbReference>
<evidence type="ECO:0000256" key="2">
    <source>
        <dbReference type="ARBA" id="ARBA00022475"/>
    </source>
</evidence>
<comment type="caution">
    <text evidence="9">The sequence shown here is derived from an EMBL/GenBank/DDBJ whole genome shotgun (WGS) entry which is preliminary data.</text>
</comment>
<keyword evidence="6 7" id="KW-0472">Membrane</keyword>
<dbReference type="Proteomes" id="UP000644756">
    <property type="component" value="Unassembled WGS sequence"/>
</dbReference>
<evidence type="ECO:0000313" key="10">
    <source>
        <dbReference type="Proteomes" id="UP000644756"/>
    </source>
</evidence>
<dbReference type="GO" id="GO:0000155">
    <property type="term" value="F:phosphorelay sensor kinase activity"/>
    <property type="evidence" value="ECO:0007669"/>
    <property type="project" value="InterPro"/>
</dbReference>
<keyword evidence="10" id="KW-1185">Reference proteome</keyword>
<keyword evidence="2" id="KW-1003">Cell membrane</keyword>
<dbReference type="Pfam" id="PF06580">
    <property type="entry name" value="His_kinase"/>
    <property type="match status" value="1"/>
</dbReference>
<organism evidence="9 10">
    <name type="scientific">Paenibacillus abyssi</name>
    <dbReference type="NCBI Taxonomy" id="1340531"/>
    <lineage>
        <taxon>Bacteria</taxon>
        <taxon>Bacillati</taxon>
        <taxon>Bacillota</taxon>
        <taxon>Bacilli</taxon>
        <taxon>Bacillales</taxon>
        <taxon>Paenibacillaceae</taxon>
        <taxon>Paenibacillus</taxon>
    </lineage>
</organism>
<evidence type="ECO:0000256" key="7">
    <source>
        <dbReference type="SAM" id="Phobius"/>
    </source>
</evidence>
<evidence type="ECO:0000259" key="8">
    <source>
        <dbReference type="PROSITE" id="PS50885"/>
    </source>
</evidence>
<feature type="transmembrane region" description="Helical" evidence="7">
    <location>
        <begin position="292"/>
        <end position="311"/>
    </location>
</feature>
<name>A0A917CTX5_9BACL</name>
<keyword evidence="3" id="KW-0597">Phosphoprotein</keyword>
<dbReference type="PANTHER" id="PTHR34220:SF7">
    <property type="entry name" value="SENSOR HISTIDINE KINASE YPDA"/>
    <property type="match status" value="1"/>
</dbReference>
<comment type="subcellular location">
    <subcellularLocation>
        <location evidence="1">Cell membrane</location>
        <topology evidence="1">Multi-pass membrane protein</topology>
    </subcellularLocation>
</comment>
<sequence length="609" mass="69625">MKRLRLNSFGAQLFLWFLLSTMALLAILSGLFYRYTTQQIDLRVGEAAERNVSQALESFSLLARSYDSLTKSVMNNVEIQRMISVEETNPAAQFQKELTIMGALGMIMYSYNDVKGIHIITNSGHLYNYQTVNYPINEKFLQSDWYEKLGQTDGTMVWGGILDEPLTLRDDKVFTFGRVIRNLYNRQPLGVLLVEADPQALISSMNNLIITPQSRTFVYSANNRLLVSSSADDEFSEELTDLSHYTFRNHASVISDSSHMIVTGREPWFGWKLLNLTPKPVAQVEQEKANRYFIILIGTLLLIVIVLATFLSRSVSKPIKTIVHEMRRVERGDLETQLDAVKSYDEINYLNNSFNRMIGEINQLVERVRIAAASEKNAQIHALQSQVNPHFLYNTLEMIYWMLDERRDERLANLVLSLSRMFRYSSDWRSSFATLGQELEQINHYMTIIRARSDGRIDIELSVAEELLQNSMPKMTLQPLIENAVIHGLTDYSEKGLIRIHTTEWEEGQTLCIHIHDNGKGMSGPKLRELQNALKRAEMLEWNQLAEEEERNQTVETSVYGESARSGAGMINVHRRLVLEYGSGYGLQIQSEENAGTTVTVIIPVLKQQ</sequence>
<dbReference type="PANTHER" id="PTHR34220">
    <property type="entry name" value="SENSOR HISTIDINE KINASE YPDA"/>
    <property type="match status" value="1"/>
</dbReference>
<evidence type="ECO:0000313" key="9">
    <source>
        <dbReference type="EMBL" id="GGF95935.1"/>
    </source>
</evidence>
<protein>
    <submittedName>
        <fullName evidence="9">Two-component sensor histidine kinase</fullName>
    </submittedName>
</protein>
<proteinExistence type="predicted"/>
<reference evidence="9" key="1">
    <citation type="journal article" date="2014" name="Int. J. Syst. Evol. Microbiol.">
        <title>Complete genome sequence of Corynebacterium casei LMG S-19264T (=DSM 44701T), isolated from a smear-ripened cheese.</title>
        <authorList>
            <consortium name="US DOE Joint Genome Institute (JGI-PGF)"/>
            <person name="Walter F."/>
            <person name="Albersmeier A."/>
            <person name="Kalinowski J."/>
            <person name="Ruckert C."/>
        </authorList>
    </citation>
    <scope>NUCLEOTIDE SEQUENCE</scope>
    <source>
        <strain evidence="9">CGMCC 1.12987</strain>
    </source>
</reference>
<dbReference type="AlphaFoldDB" id="A0A917CTX5"/>
<keyword evidence="7" id="KW-1133">Transmembrane helix</keyword>
<reference evidence="9" key="2">
    <citation type="submission" date="2020-09" db="EMBL/GenBank/DDBJ databases">
        <authorList>
            <person name="Sun Q."/>
            <person name="Zhou Y."/>
        </authorList>
    </citation>
    <scope>NUCLEOTIDE SEQUENCE</scope>
    <source>
        <strain evidence="9">CGMCC 1.12987</strain>
    </source>
</reference>
<dbReference type="Pfam" id="PF00672">
    <property type="entry name" value="HAMP"/>
    <property type="match status" value="1"/>
</dbReference>
<dbReference type="CDD" id="cd06225">
    <property type="entry name" value="HAMP"/>
    <property type="match status" value="1"/>
</dbReference>
<dbReference type="InterPro" id="IPR003594">
    <property type="entry name" value="HATPase_dom"/>
</dbReference>
<dbReference type="InterPro" id="IPR010559">
    <property type="entry name" value="Sig_transdc_His_kin_internal"/>
</dbReference>
<dbReference type="SMART" id="SM00304">
    <property type="entry name" value="HAMP"/>
    <property type="match status" value="1"/>
</dbReference>
<dbReference type="Gene3D" id="3.30.565.10">
    <property type="entry name" value="Histidine kinase-like ATPase, C-terminal domain"/>
    <property type="match status" value="1"/>
</dbReference>
<feature type="domain" description="HAMP" evidence="8">
    <location>
        <begin position="313"/>
        <end position="366"/>
    </location>
</feature>
<keyword evidence="4" id="KW-0808">Transferase</keyword>
<gene>
    <name evidence="9" type="ORF">GCM10010916_11550</name>
</gene>
<dbReference type="InterPro" id="IPR036890">
    <property type="entry name" value="HATPase_C_sf"/>
</dbReference>
<dbReference type="GO" id="GO:0005886">
    <property type="term" value="C:plasma membrane"/>
    <property type="evidence" value="ECO:0007669"/>
    <property type="project" value="UniProtKB-SubCell"/>
</dbReference>
<accession>A0A917CTX5</accession>
<keyword evidence="7" id="KW-0812">Transmembrane</keyword>
<dbReference type="Pfam" id="PF02518">
    <property type="entry name" value="HATPase_c"/>
    <property type="match status" value="1"/>
</dbReference>
<dbReference type="InterPro" id="IPR050640">
    <property type="entry name" value="Bact_2-comp_sensor_kinase"/>
</dbReference>